<dbReference type="InterPro" id="IPR001927">
    <property type="entry name" value="Na/Gal_symport"/>
</dbReference>
<keyword evidence="2" id="KW-0812">Transmembrane</keyword>
<name>A0A4U1B2N9_9GAMM</name>
<dbReference type="Proteomes" id="UP000307999">
    <property type="component" value="Unassembled WGS sequence"/>
</dbReference>
<dbReference type="OrthoDB" id="181905at2"/>
<protein>
    <submittedName>
        <fullName evidence="3">MFS transporter</fullName>
    </submittedName>
</protein>
<comment type="similarity">
    <text evidence="1">Belongs to the sodium:galactoside symporter (TC 2.A.2) family.</text>
</comment>
<comment type="caution">
    <text evidence="3">The sequence shown here is derived from an EMBL/GenBank/DDBJ whole genome shotgun (WGS) entry which is preliminary data.</text>
</comment>
<sequence length="469" mass="52194">MSSHKLSVLEKVGFGAGDMAVNVVISAMMLIITFFYTDIFGLKPSDLAILFLSVRLIDAITDPIMGIVTDRYTTRWGRYRPYFLFMAIPFAISVFLTFSTPDWDYNSKLVWAYATYILVTIMFTIVTIPYISIIGVLTDCPKERLSANGYRLFFAKIAAFLVTIVVPMLAQYWGGEENIAAGYQFAMGLMAILAAFLFIFCFFTTTERIEHQVETKPFLTQLQLLLRNDQWLVLVTICVIGTIGYVIRGSVAAYYAKYYLGGDATLLSSFLATGVAAAIVAMVVSTWITKHYCKINLFRYSQILVGIISVAMYYLVQPGDVMLAFLFYFTLSFVVDLHAPIFWSVISESVDYGTLKTGQRVSGLAYGGISFAQKAGMGLAGFIVGQLLTYFNYQADQVQSDFTLTGIALMLCIIPGVFHTLMGVMMFKYRITNNVYENIKQDLAKGQQQPNDSVTLQVKADDSAASTAV</sequence>
<feature type="transmembrane region" description="Helical" evidence="2">
    <location>
        <begin position="267"/>
        <end position="288"/>
    </location>
</feature>
<dbReference type="PANTHER" id="PTHR11328">
    <property type="entry name" value="MAJOR FACILITATOR SUPERFAMILY DOMAIN-CONTAINING PROTEIN"/>
    <property type="match status" value="1"/>
</dbReference>
<accession>A0A4U1B2N9</accession>
<feature type="transmembrane region" description="Helical" evidence="2">
    <location>
        <begin position="182"/>
        <end position="203"/>
    </location>
</feature>
<feature type="transmembrane region" description="Helical" evidence="2">
    <location>
        <begin position="81"/>
        <end position="98"/>
    </location>
</feature>
<dbReference type="GO" id="GO:0015293">
    <property type="term" value="F:symporter activity"/>
    <property type="evidence" value="ECO:0007669"/>
    <property type="project" value="InterPro"/>
</dbReference>
<dbReference type="Gene3D" id="1.20.1250.20">
    <property type="entry name" value="MFS general substrate transporter like domains"/>
    <property type="match status" value="1"/>
</dbReference>
<evidence type="ECO:0000313" key="3">
    <source>
        <dbReference type="EMBL" id="TKB43858.1"/>
    </source>
</evidence>
<dbReference type="RefSeq" id="WP_136736871.1">
    <property type="nucleotide sequence ID" value="NZ_SWDB01000033.1"/>
</dbReference>
<gene>
    <name evidence="3" type="ORF">E8M12_13705</name>
</gene>
<keyword evidence="2" id="KW-1133">Transmembrane helix</keyword>
<feature type="transmembrane region" description="Helical" evidence="2">
    <location>
        <begin position="231"/>
        <end position="255"/>
    </location>
</feature>
<feature type="transmembrane region" description="Helical" evidence="2">
    <location>
        <begin position="12"/>
        <end position="36"/>
    </location>
</feature>
<feature type="transmembrane region" description="Helical" evidence="2">
    <location>
        <begin position="110"/>
        <end position="137"/>
    </location>
</feature>
<feature type="transmembrane region" description="Helical" evidence="2">
    <location>
        <begin position="48"/>
        <end position="69"/>
    </location>
</feature>
<keyword evidence="4" id="KW-1185">Reference proteome</keyword>
<dbReference type="Pfam" id="PF13347">
    <property type="entry name" value="MFS_2"/>
    <property type="match status" value="1"/>
</dbReference>
<dbReference type="GO" id="GO:0006814">
    <property type="term" value="P:sodium ion transport"/>
    <property type="evidence" value="ECO:0007669"/>
    <property type="project" value="InterPro"/>
</dbReference>
<dbReference type="GO" id="GO:0008643">
    <property type="term" value="P:carbohydrate transport"/>
    <property type="evidence" value="ECO:0007669"/>
    <property type="project" value="InterPro"/>
</dbReference>
<dbReference type="AlphaFoldDB" id="A0A4U1B2N9"/>
<evidence type="ECO:0000256" key="1">
    <source>
        <dbReference type="ARBA" id="ARBA00009617"/>
    </source>
</evidence>
<feature type="transmembrane region" description="Helical" evidence="2">
    <location>
        <begin position="404"/>
        <end position="427"/>
    </location>
</feature>
<keyword evidence="2" id="KW-0472">Membrane</keyword>
<evidence type="ECO:0000313" key="4">
    <source>
        <dbReference type="Proteomes" id="UP000307999"/>
    </source>
</evidence>
<dbReference type="NCBIfam" id="TIGR00792">
    <property type="entry name" value="gph"/>
    <property type="match status" value="1"/>
</dbReference>
<dbReference type="EMBL" id="SWDB01000033">
    <property type="protein sequence ID" value="TKB43858.1"/>
    <property type="molecule type" value="Genomic_DNA"/>
</dbReference>
<dbReference type="InterPro" id="IPR039672">
    <property type="entry name" value="MFS_2"/>
</dbReference>
<dbReference type="CDD" id="cd17332">
    <property type="entry name" value="MFS_MelB_like"/>
    <property type="match status" value="1"/>
</dbReference>
<dbReference type="InterPro" id="IPR036259">
    <property type="entry name" value="MFS_trans_sf"/>
</dbReference>
<proteinExistence type="inferred from homology"/>
<dbReference type="SUPFAM" id="SSF103473">
    <property type="entry name" value="MFS general substrate transporter"/>
    <property type="match status" value="1"/>
</dbReference>
<feature type="transmembrane region" description="Helical" evidence="2">
    <location>
        <begin position="297"/>
        <end position="316"/>
    </location>
</feature>
<feature type="transmembrane region" description="Helical" evidence="2">
    <location>
        <begin position="149"/>
        <end position="170"/>
    </location>
</feature>
<reference evidence="3 4" key="1">
    <citation type="submission" date="2019-04" db="EMBL/GenBank/DDBJ databases">
        <title>Thalassotalea guangxiensis sp. nov., isolated from sediment of the coastal wetland.</title>
        <authorList>
            <person name="Zheng S."/>
            <person name="Zhang D."/>
        </authorList>
    </citation>
    <scope>NUCLEOTIDE SEQUENCE [LARGE SCALE GENOMIC DNA]</scope>
    <source>
        <strain evidence="3 4">ZS-4</strain>
    </source>
</reference>
<organism evidence="3 4">
    <name type="scientific">Thalassotalea mangrovi</name>
    <dbReference type="NCBI Taxonomy" id="2572245"/>
    <lineage>
        <taxon>Bacteria</taxon>
        <taxon>Pseudomonadati</taxon>
        <taxon>Pseudomonadota</taxon>
        <taxon>Gammaproteobacteria</taxon>
        <taxon>Alteromonadales</taxon>
        <taxon>Colwelliaceae</taxon>
        <taxon>Thalassotalea</taxon>
    </lineage>
</organism>
<dbReference type="PANTHER" id="PTHR11328:SF24">
    <property type="entry name" value="MAJOR FACILITATOR SUPERFAMILY (MFS) PROFILE DOMAIN-CONTAINING PROTEIN"/>
    <property type="match status" value="1"/>
</dbReference>
<feature type="transmembrane region" description="Helical" evidence="2">
    <location>
        <begin position="322"/>
        <end position="343"/>
    </location>
</feature>
<feature type="transmembrane region" description="Helical" evidence="2">
    <location>
        <begin position="364"/>
        <end position="384"/>
    </location>
</feature>
<evidence type="ECO:0000256" key="2">
    <source>
        <dbReference type="SAM" id="Phobius"/>
    </source>
</evidence>
<dbReference type="GO" id="GO:0005886">
    <property type="term" value="C:plasma membrane"/>
    <property type="evidence" value="ECO:0007669"/>
    <property type="project" value="TreeGrafter"/>
</dbReference>